<dbReference type="Proteomes" id="UP000078486">
    <property type="component" value="Unassembled WGS sequence"/>
</dbReference>
<keyword evidence="4" id="KW-1185">Reference proteome</keyword>
<dbReference type="EMBL" id="LRRQ01000175">
    <property type="protein sequence ID" value="OAM87331.1"/>
    <property type="molecule type" value="Genomic_DNA"/>
</dbReference>
<organism evidence="2 4">
    <name type="scientific">Termitidicoccus mucosus</name>
    <dbReference type="NCBI Taxonomy" id="1184151"/>
    <lineage>
        <taxon>Bacteria</taxon>
        <taxon>Pseudomonadati</taxon>
        <taxon>Verrucomicrobiota</taxon>
        <taxon>Opitutia</taxon>
        <taxon>Opitutales</taxon>
        <taxon>Opitutaceae</taxon>
        <taxon>Termitidicoccus</taxon>
    </lineage>
</organism>
<dbReference type="EMBL" id="LRRQ01000058">
    <property type="protein sequence ID" value="OAM90423.1"/>
    <property type="molecule type" value="Genomic_DNA"/>
</dbReference>
<name>A0A178ICI9_9BACT</name>
<dbReference type="AlphaFoldDB" id="A0A178ICI9"/>
<gene>
    <name evidence="3" type="ORF">AW736_08065</name>
    <name evidence="2" type="ORF">AW736_24050</name>
</gene>
<accession>A0A178ICI9</accession>
<evidence type="ECO:0000313" key="2">
    <source>
        <dbReference type="EMBL" id="OAM87331.1"/>
    </source>
</evidence>
<proteinExistence type="predicted"/>
<sequence length="99" mass="10317">MILFPSSSATVSALVLPSPLFVQIQQLKDGFGLALAVLFMFGFFWGVIKIWSGANAISKGDPDGKAGIVAGIIIAAAATIMAALFSIFGLQDAVITPRF</sequence>
<evidence type="ECO:0000256" key="1">
    <source>
        <dbReference type="SAM" id="Phobius"/>
    </source>
</evidence>
<dbReference type="RefSeq" id="WP_068769654.1">
    <property type="nucleotide sequence ID" value="NZ_KV441839.1"/>
</dbReference>
<keyword evidence="1" id="KW-0812">Transmembrane</keyword>
<evidence type="ECO:0000313" key="3">
    <source>
        <dbReference type="EMBL" id="OAM90423.1"/>
    </source>
</evidence>
<dbReference type="OrthoDB" id="200207at2"/>
<feature type="transmembrane region" description="Helical" evidence="1">
    <location>
        <begin position="32"/>
        <end position="54"/>
    </location>
</feature>
<feature type="transmembrane region" description="Helical" evidence="1">
    <location>
        <begin position="66"/>
        <end position="90"/>
    </location>
</feature>
<reference evidence="2 4" key="1">
    <citation type="submission" date="2016-01" db="EMBL/GenBank/DDBJ databases">
        <title>High potential of lignocellulose degradation of a new Verrucomicrobia species.</title>
        <authorList>
            <person name="Wang Y."/>
            <person name="Shi Y."/>
            <person name="Qiu Z."/>
            <person name="Liu S."/>
            <person name="Yang H."/>
        </authorList>
    </citation>
    <scope>NUCLEOTIDE SEQUENCE [LARGE SCALE GENOMIC DNA]</scope>
    <source>
        <strain evidence="2 4">TSB47</strain>
    </source>
</reference>
<keyword evidence="1" id="KW-1133">Transmembrane helix</keyword>
<evidence type="ECO:0000313" key="4">
    <source>
        <dbReference type="Proteomes" id="UP000078486"/>
    </source>
</evidence>
<dbReference type="STRING" id="1184151.AW736_08065"/>
<comment type="caution">
    <text evidence="2">The sequence shown here is derived from an EMBL/GenBank/DDBJ whole genome shotgun (WGS) entry which is preliminary data.</text>
</comment>
<protein>
    <submittedName>
        <fullName evidence="2">Uncharacterized protein</fullName>
    </submittedName>
</protein>
<keyword evidence="1" id="KW-0472">Membrane</keyword>